<comment type="caution">
    <text evidence="1">The sequence shown here is derived from an EMBL/GenBank/DDBJ whole genome shotgun (WGS) entry which is preliminary data.</text>
</comment>
<sequence length="93" mass="10290">MPDQAKHFGVFDYQCSVSSAMKWGALLAANNMHLVVYHRDGAHLARPNAQVIRQNQRGGFVDKPVSFQVVVECLEIGTGNGSYFAGFWFASQL</sequence>
<evidence type="ECO:0000313" key="2">
    <source>
        <dbReference type="Proteomes" id="UP000537729"/>
    </source>
</evidence>
<dbReference type="Proteomes" id="UP000537729">
    <property type="component" value="Unassembled WGS sequence"/>
</dbReference>
<name>A0A7Y1FCZ8_PSEVE</name>
<dbReference type="RefSeq" id="WP_169867329.1">
    <property type="nucleotide sequence ID" value="NZ_JAAQWG010000123.1"/>
</dbReference>
<gene>
    <name evidence="1" type="ORF">HBO38_36180</name>
</gene>
<proteinExistence type="predicted"/>
<organism evidence="1 2">
    <name type="scientific">Pseudomonas veronii</name>
    <dbReference type="NCBI Taxonomy" id="76761"/>
    <lineage>
        <taxon>Bacteria</taxon>
        <taxon>Pseudomonadati</taxon>
        <taxon>Pseudomonadota</taxon>
        <taxon>Gammaproteobacteria</taxon>
        <taxon>Pseudomonadales</taxon>
        <taxon>Pseudomonadaceae</taxon>
        <taxon>Pseudomonas</taxon>
    </lineage>
</organism>
<accession>A0A7Y1FCZ8</accession>
<reference evidence="1 2" key="1">
    <citation type="journal article" date="2020" name="Front. Microbiol.">
        <title>Genetic Organization of the aprX-lipA2 Operon Affects the Proteolytic Potential of Pseudomonas Species in Milk.</title>
        <authorList>
            <person name="Maier C."/>
            <person name="Huptas C."/>
            <person name="von Neubeck M."/>
            <person name="Scherer S."/>
            <person name="Wenning M."/>
            <person name="Lucking G."/>
        </authorList>
    </citation>
    <scope>NUCLEOTIDE SEQUENCE [LARGE SCALE GENOMIC DNA]</scope>
    <source>
        <strain evidence="1 2">DSM 16272</strain>
    </source>
</reference>
<dbReference type="EMBL" id="JAAQWG010000123">
    <property type="protein sequence ID" value="NMY13748.1"/>
    <property type="molecule type" value="Genomic_DNA"/>
</dbReference>
<protein>
    <submittedName>
        <fullName evidence="1">Uncharacterized protein</fullName>
    </submittedName>
</protein>
<dbReference type="AlphaFoldDB" id="A0A7Y1FCZ8"/>
<evidence type="ECO:0000313" key="1">
    <source>
        <dbReference type="EMBL" id="NMY13748.1"/>
    </source>
</evidence>